<dbReference type="GO" id="GO:0003968">
    <property type="term" value="F:RNA-directed RNA polymerase activity"/>
    <property type="evidence" value="ECO:0007669"/>
    <property type="project" value="UniProtKB-KW"/>
</dbReference>
<keyword evidence="1" id="KW-0808">Transferase</keyword>
<keyword evidence="1" id="KW-0548">Nucleotidyltransferase</keyword>
<keyword evidence="1" id="KW-0696">RNA-directed RNA polymerase</keyword>
<proteinExistence type="predicted"/>
<reference evidence="1" key="1">
    <citation type="journal article" date="2014" name="BMC Infect. Dis.">
        <title>Serological and molecular detection of Toscana and other Phleboviruses in patients and sandflies in Tunisia.</title>
        <authorList>
            <person name="Fezaa O."/>
            <person name="M'ghirbi Y."/>
            <person name="Savellini G.G."/>
            <person name="Ammari L."/>
            <person name="Hogga N."/>
            <person name="Triki H."/>
            <person name="Cusi M.G."/>
            <person name="Bouattour A."/>
        </authorList>
    </citation>
    <scope>NUCLEOTIDE SEQUENCE</scope>
    <source>
        <strain evidence="1">108</strain>
    </source>
</reference>
<sequence length="60" mass="6830">FSEAVEDELWRGLCGGQICRSRTRCCQRSQKYSDLSCKYFLLIDCSTQCRGFQPPPSSST</sequence>
<organismHost>
    <name type="scientific">Phlebotomus perniciosus</name>
    <name type="common">Phlebotomine sand fly</name>
    <dbReference type="NCBI Taxonomy" id="13204"/>
</organismHost>
<organismHost>
    <name type="scientific">Homo sapiens</name>
    <name type="common">Human</name>
    <dbReference type="NCBI Taxonomy" id="9606"/>
</organismHost>
<name>A0A097ZMS8_TOSV</name>
<accession>A0A097ZMS8</accession>
<feature type="non-terminal residue" evidence="1">
    <location>
        <position position="60"/>
    </location>
</feature>
<evidence type="ECO:0000313" key="1">
    <source>
        <dbReference type="EMBL" id="BAP76007.1"/>
    </source>
</evidence>
<protein>
    <submittedName>
        <fullName evidence="1">RNA-dependent RNA polymerase</fullName>
    </submittedName>
</protein>
<feature type="non-terminal residue" evidence="1">
    <location>
        <position position="1"/>
    </location>
</feature>
<dbReference type="EMBL" id="AB904898">
    <property type="protein sequence ID" value="BAP76007.1"/>
    <property type="molecule type" value="Viral_cRNA"/>
</dbReference>
<organism evidence="1">
    <name type="scientific">Toscana virus</name>
    <name type="common">Tos</name>
    <dbReference type="NCBI Taxonomy" id="11590"/>
    <lineage>
        <taxon>Viruses</taxon>
        <taxon>Riboviria</taxon>
        <taxon>Orthornavirae</taxon>
        <taxon>Negarnaviricota</taxon>
        <taxon>Polyploviricotina</taxon>
        <taxon>Bunyaviricetes</taxon>
        <taxon>Hareavirales</taxon>
        <taxon>Phenuiviridae</taxon>
        <taxon>Phlebovirus</taxon>
        <taxon>Phlebovirus toscanaense</taxon>
    </lineage>
</organism>